<dbReference type="SMART" id="SM01130">
    <property type="entry name" value="DHDPS"/>
    <property type="match status" value="1"/>
</dbReference>
<feature type="compositionally biased region" description="Polar residues" evidence="1">
    <location>
        <begin position="21"/>
        <end position="34"/>
    </location>
</feature>
<dbReference type="AlphaFoldDB" id="A0AA43QMP2"/>
<dbReference type="Proteomes" id="UP001161017">
    <property type="component" value="Unassembled WGS sequence"/>
</dbReference>
<organism evidence="2 3">
    <name type="scientific">Ramalina farinacea</name>
    <dbReference type="NCBI Taxonomy" id="258253"/>
    <lineage>
        <taxon>Eukaryota</taxon>
        <taxon>Fungi</taxon>
        <taxon>Dikarya</taxon>
        <taxon>Ascomycota</taxon>
        <taxon>Pezizomycotina</taxon>
        <taxon>Lecanoromycetes</taxon>
        <taxon>OSLEUM clade</taxon>
        <taxon>Lecanoromycetidae</taxon>
        <taxon>Lecanorales</taxon>
        <taxon>Lecanorineae</taxon>
        <taxon>Ramalinaceae</taxon>
        <taxon>Ramalina</taxon>
    </lineage>
</organism>
<dbReference type="EMBL" id="JAPUFD010000007">
    <property type="protein sequence ID" value="MDI1488179.1"/>
    <property type="molecule type" value="Genomic_DNA"/>
</dbReference>
<dbReference type="GO" id="GO:0008840">
    <property type="term" value="F:4-hydroxy-tetrahydrodipicolinate synthase activity"/>
    <property type="evidence" value="ECO:0007669"/>
    <property type="project" value="TreeGrafter"/>
</dbReference>
<comment type="caution">
    <text evidence="2">The sequence shown here is derived from an EMBL/GenBank/DDBJ whole genome shotgun (WGS) entry which is preliminary data.</text>
</comment>
<evidence type="ECO:0000256" key="1">
    <source>
        <dbReference type="SAM" id="MobiDB-lite"/>
    </source>
</evidence>
<sequence length="372" mass="39239">MTSRHGSPLTSTFHANLPLRQDSNPTSPSATDSIYSQANCTDASDITSLSSSDDLRHHSRPLRPGVYVPTVTFFNPKNEDLDLPTIAKHAVRLAKAGIAGITTQGSNGEAVHLSQQERKQVTKTTRKALDGAGFTAMPIIVGCGAQSTREAIELCHDAMASGGDYALVLPPSYYKAMLGQNSLLDFFHDVADVSPIPVLIYNYPAAVGGIDFTSDTINTLSKHPNIVGCKLTCGNTGKLARIAAATNAATPSHPGSGFMCMGGSADFTLQTLIVGGSGVICGMANVAPKAAVRLVELYAKGKITEAQKLQAIVARGDWAAISGGIIGTKSAMETYFEYGGYGRKPLPRVSKQEAAKYAESFKELVDLEKSLA</sequence>
<evidence type="ECO:0000313" key="3">
    <source>
        <dbReference type="Proteomes" id="UP001161017"/>
    </source>
</evidence>
<dbReference type="CDD" id="cd00408">
    <property type="entry name" value="DHDPS-like"/>
    <property type="match status" value="1"/>
</dbReference>
<dbReference type="Gene3D" id="3.20.20.70">
    <property type="entry name" value="Aldolase class I"/>
    <property type="match status" value="1"/>
</dbReference>
<accession>A0AA43QMP2</accession>
<evidence type="ECO:0000313" key="2">
    <source>
        <dbReference type="EMBL" id="MDI1488179.1"/>
    </source>
</evidence>
<keyword evidence="3" id="KW-1185">Reference proteome</keyword>
<feature type="region of interest" description="Disordered" evidence="1">
    <location>
        <begin position="1"/>
        <end position="34"/>
    </location>
</feature>
<evidence type="ECO:0008006" key="4">
    <source>
        <dbReference type="Google" id="ProtNLM"/>
    </source>
</evidence>
<dbReference type="PANTHER" id="PTHR12128">
    <property type="entry name" value="DIHYDRODIPICOLINATE SYNTHASE"/>
    <property type="match status" value="1"/>
</dbReference>
<dbReference type="InterPro" id="IPR013785">
    <property type="entry name" value="Aldolase_TIM"/>
</dbReference>
<gene>
    <name evidence="2" type="ORF">OHK93_007453</name>
</gene>
<feature type="compositionally biased region" description="Polar residues" evidence="1">
    <location>
        <begin position="1"/>
        <end position="14"/>
    </location>
</feature>
<dbReference type="InterPro" id="IPR002220">
    <property type="entry name" value="DapA-like"/>
</dbReference>
<protein>
    <recommendedName>
        <fullName evidence="4">Dihydrodipicolinate synthetase</fullName>
    </recommendedName>
</protein>
<dbReference type="PANTHER" id="PTHR12128:SF52">
    <property type="entry name" value="4-HYDROXY-2-OXOGLUTARATE ALDOLASE, MITOCHONDRIAL-RELATED"/>
    <property type="match status" value="1"/>
</dbReference>
<dbReference type="PRINTS" id="PR00146">
    <property type="entry name" value="DHPICSNTHASE"/>
</dbReference>
<dbReference type="Pfam" id="PF00701">
    <property type="entry name" value="DHDPS"/>
    <property type="match status" value="1"/>
</dbReference>
<proteinExistence type="predicted"/>
<dbReference type="SUPFAM" id="SSF51569">
    <property type="entry name" value="Aldolase"/>
    <property type="match status" value="1"/>
</dbReference>
<reference evidence="2" key="1">
    <citation type="journal article" date="2023" name="Genome Biol. Evol.">
        <title>First Whole Genome Sequence and Flow Cytometry Genome Size Data for the Lichen-Forming Fungus Ramalina farinacea (Ascomycota).</title>
        <authorList>
            <person name="Llewellyn T."/>
            <person name="Mian S."/>
            <person name="Hill R."/>
            <person name="Leitch I.J."/>
            <person name="Gaya E."/>
        </authorList>
    </citation>
    <scope>NUCLEOTIDE SEQUENCE</scope>
    <source>
        <strain evidence="2">LIQ254RAFAR</strain>
    </source>
</reference>
<name>A0AA43QMP2_9LECA</name>